<evidence type="ECO:0008006" key="3">
    <source>
        <dbReference type="Google" id="ProtNLM"/>
    </source>
</evidence>
<dbReference type="OrthoDB" id="7273451at2"/>
<accession>A0A2T4Z349</accession>
<proteinExistence type="predicted"/>
<organism evidence="1 2">
    <name type="scientific">Phreatobacter oligotrophus</name>
    <dbReference type="NCBI Taxonomy" id="1122261"/>
    <lineage>
        <taxon>Bacteria</taxon>
        <taxon>Pseudomonadati</taxon>
        <taxon>Pseudomonadota</taxon>
        <taxon>Alphaproteobacteria</taxon>
        <taxon>Hyphomicrobiales</taxon>
        <taxon>Phreatobacteraceae</taxon>
        <taxon>Phreatobacter</taxon>
    </lineage>
</organism>
<reference evidence="1 2" key="1">
    <citation type="submission" date="2018-04" db="EMBL/GenBank/DDBJ databases">
        <title>Genomic Encyclopedia of Archaeal and Bacterial Type Strains, Phase II (KMG-II): from individual species to whole genera.</title>
        <authorList>
            <person name="Goeker M."/>
        </authorList>
    </citation>
    <scope>NUCLEOTIDE SEQUENCE [LARGE SCALE GENOMIC DNA]</scope>
    <source>
        <strain evidence="1 2">DSM 25521</strain>
    </source>
</reference>
<evidence type="ECO:0000313" key="2">
    <source>
        <dbReference type="Proteomes" id="UP000241808"/>
    </source>
</evidence>
<dbReference type="SUPFAM" id="SSF53335">
    <property type="entry name" value="S-adenosyl-L-methionine-dependent methyltransferases"/>
    <property type="match status" value="1"/>
</dbReference>
<dbReference type="RefSeq" id="WP_108178037.1">
    <property type="nucleotide sequence ID" value="NZ_PZZL01000005.1"/>
</dbReference>
<dbReference type="EMBL" id="PZZL01000005">
    <property type="protein sequence ID" value="PTM55204.1"/>
    <property type="molecule type" value="Genomic_DNA"/>
</dbReference>
<dbReference type="AlphaFoldDB" id="A0A2T4Z349"/>
<dbReference type="Gene3D" id="3.40.50.150">
    <property type="entry name" value="Vaccinia Virus protein VP39"/>
    <property type="match status" value="1"/>
</dbReference>
<protein>
    <recommendedName>
        <fullName evidence="3">Methyltransferase family protein</fullName>
    </recommendedName>
</protein>
<comment type="caution">
    <text evidence="1">The sequence shown here is derived from an EMBL/GenBank/DDBJ whole genome shotgun (WGS) entry which is preliminary data.</text>
</comment>
<gene>
    <name evidence="1" type="ORF">C8P69_105357</name>
</gene>
<keyword evidence="2" id="KW-1185">Reference proteome</keyword>
<evidence type="ECO:0000313" key="1">
    <source>
        <dbReference type="EMBL" id="PTM55204.1"/>
    </source>
</evidence>
<sequence>MSFSPDWLALREPADHAARSAHLLSRLATQFGDRDQVSVVDLGCGAGSNLRGTWRALPDRQSWRLVDYDPVLLAAARQRLAAWADRAEEAGTALVLSKGAKVLTVSFHQADLNGDLDGVFPESTDLVTAAALFDLVSEAWIARFVAVLAARALPLYTVLTYDGTERWDPPHPADAAMLAAFHAHQGTDKGFGPAAGPRATAAMAEAFAASGYAVERAPSPWRLDEAFRDLARELVTGFAGAVSETGRVPQAEIDAWLAARRAGVTCHVGHEDLLALPR</sequence>
<dbReference type="InterPro" id="IPR029063">
    <property type="entry name" value="SAM-dependent_MTases_sf"/>
</dbReference>
<name>A0A2T4Z349_9HYPH</name>
<dbReference type="Proteomes" id="UP000241808">
    <property type="component" value="Unassembled WGS sequence"/>
</dbReference>